<dbReference type="Proteomes" id="UP000054387">
    <property type="component" value="Unassembled WGS sequence"/>
</dbReference>
<evidence type="ECO:0000313" key="2">
    <source>
        <dbReference type="EMBL" id="KTG08461.1"/>
    </source>
</evidence>
<name>A0A0W1R5U2_9EURY</name>
<organism evidence="2 3">
    <name type="scientific">Haloprofundus marisrubri</name>
    <dbReference type="NCBI Taxonomy" id="1514971"/>
    <lineage>
        <taxon>Archaea</taxon>
        <taxon>Methanobacteriati</taxon>
        <taxon>Methanobacteriota</taxon>
        <taxon>Stenosarchaea group</taxon>
        <taxon>Halobacteria</taxon>
        <taxon>Halobacteriales</taxon>
        <taxon>Haloferacaceae</taxon>
        <taxon>Haloprofundus</taxon>
    </lineage>
</organism>
<keyword evidence="3" id="KW-1185">Reference proteome</keyword>
<dbReference type="AlphaFoldDB" id="A0A0W1R5U2"/>
<comment type="caution">
    <text evidence="2">The sequence shown here is derived from an EMBL/GenBank/DDBJ whole genome shotgun (WGS) entry which is preliminary data.</text>
</comment>
<accession>A0A0W1R5U2</accession>
<dbReference type="STRING" id="1514971.AUR64_17410"/>
<protein>
    <submittedName>
        <fullName evidence="2">Uncharacterized protein</fullName>
    </submittedName>
</protein>
<gene>
    <name evidence="2" type="ORF">AUR64_17410</name>
</gene>
<dbReference type="EMBL" id="LOPU01000030">
    <property type="protein sequence ID" value="KTG08461.1"/>
    <property type="molecule type" value="Genomic_DNA"/>
</dbReference>
<proteinExistence type="predicted"/>
<evidence type="ECO:0000256" key="1">
    <source>
        <dbReference type="SAM" id="MobiDB-lite"/>
    </source>
</evidence>
<evidence type="ECO:0000313" key="3">
    <source>
        <dbReference type="Proteomes" id="UP000054387"/>
    </source>
</evidence>
<dbReference type="RefSeq" id="WP_058582745.1">
    <property type="nucleotide sequence ID" value="NZ_LOPU01000030.1"/>
</dbReference>
<feature type="region of interest" description="Disordered" evidence="1">
    <location>
        <begin position="1"/>
        <end position="28"/>
    </location>
</feature>
<sequence>MSACGTTRRSRIDRDRTRATPTGEQIARAKARAEVAAERYANDGDLDRTDDEWRAHVFLGVRAEVAAEQFFRALGFDARIVDDDEEQAHDLEVEGLAVEVKLRRLWTFREPDMLLRFDDVDDPDADLFLMVEAEKTPHGHDLVVTKWANQQTVREHATGFREDRPRVPREHLSDVETLLPLLKLVREEGGHR</sequence>
<reference evidence="2 3" key="1">
    <citation type="submission" date="2015-12" db="EMBL/GenBank/DDBJ databases">
        <title>Haloprofundus marisrubri gen. nov., sp. nov., an extremely halophilic archaeon isolated from the Discovery deep brine-seawater interface in the Red Sea.</title>
        <authorList>
            <person name="Zhang G."/>
            <person name="Stingl U."/>
            <person name="Rashid M."/>
        </authorList>
    </citation>
    <scope>NUCLEOTIDE SEQUENCE [LARGE SCALE GENOMIC DNA]</scope>
    <source>
        <strain evidence="2 3">SB9</strain>
    </source>
</reference>